<feature type="chain" id="PRO_5012398057" evidence="7">
    <location>
        <begin position="21"/>
        <end position="684"/>
    </location>
</feature>
<reference evidence="10" key="1">
    <citation type="submission" date="2017-03" db="EMBL/GenBank/DDBJ databases">
        <title>Phytopthora megakarya and P. palmivora, two closely related causual agents of cacao black pod achieved similar genome size and gene model numbers by different mechanisms.</title>
        <authorList>
            <person name="Ali S."/>
            <person name="Shao J."/>
            <person name="Larry D.J."/>
            <person name="Kronmiller B."/>
            <person name="Shen D."/>
            <person name="Strem M.D."/>
            <person name="Melnick R.L."/>
            <person name="Guiltinan M.J."/>
            <person name="Tyler B.M."/>
            <person name="Meinhardt L.W."/>
            <person name="Bailey B.A."/>
        </authorList>
    </citation>
    <scope>NUCLEOTIDE SEQUENCE [LARGE SCALE GENOMIC DNA]</scope>
    <source>
        <strain evidence="10">zdho120</strain>
    </source>
</reference>
<keyword evidence="5 7" id="KW-0732">Signal</keyword>
<accession>A0A225V3V0</accession>
<comment type="subcellular location">
    <subcellularLocation>
        <location evidence="1">Host cell</location>
    </subcellularLocation>
    <subcellularLocation>
        <location evidence="2">Secreted</location>
    </subcellularLocation>
</comment>
<feature type="domain" description="RxLR effector PexRD54 WY" evidence="8">
    <location>
        <begin position="553"/>
        <end position="589"/>
    </location>
</feature>
<name>A0A225V3V0_9STRA</name>
<dbReference type="GO" id="GO:0005576">
    <property type="term" value="C:extracellular region"/>
    <property type="evidence" value="ECO:0007669"/>
    <property type="project" value="UniProtKB-SubCell"/>
</dbReference>
<evidence type="ECO:0000313" key="10">
    <source>
        <dbReference type="Proteomes" id="UP000198211"/>
    </source>
</evidence>
<organism evidence="9 10">
    <name type="scientific">Phytophthora megakarya</name>
    <dbReference type="NCBI Taxonomy" id="4795"/>
    <lineage>
        <taxon>Eukaryota</taxon>
        <taxon>Sar</taxon>
        <taxon>Stramenopiles</taxon>
        <taxon>Oomycota</taxon>
        <taxon>Peronosporomycetes</taxon>
        <taxon>Peronosporales</taxon>
        <taxon>Peronosporaceae</taxon>
        <taxon>Phytophthora</taxon>
    </lineage>
</organism>
<keyword evidence="4" id="KW-0964">Secreted</keyword>
<dbReference type="OrthoDB" id="128291at2759"/>
<sequence>MRLLFLVCLIFLVSVVFIGADTSATNPKVLQSDLSKTARYQGASNIGIAEHRLLRSNNKSDKGFTEERTGGLPVSGFEKVKTIFTPYQVPTEKLQQWIADGKSAVDVFQRLHFNKPESPLYKRHFAEWVKYADASSASNPKQSAISILTDKYGDYELFSIIKAAKRDELTKDIAFELETKQMQYWLANRKDPDEVFRLFELNMVWNGIFKNPEFTTWVKYVDDLNTKNPEKPTWMYTTLTKYFSDEVLLKKTNQMKRSVYTNAIAVKVEDDWIQGGIQSHKSPYQALLDLGLRKQADTILDMSTHEYSMVRTWMKYLEVFNERYPAEKTTMIETLTKTFGDVGVTNMLRTAKEQESTRILATRMESAQLRMWLSSDKSTDDVFKLLKLDQRENFNLFGDKPLLNKWVSFINVFIEENPDKKEAIFTAMTSRFMDRPLNQILNEAKHFPSMDYTVTIIQMNKLQGYLARREPPEKVFNLLGLTAEGENILGTAQFKWWMKYVEKFNKQNGKRESWFKTLRTELEYARFQMIKKAMQNPSTVEIGKKVERAWLNFWLEGNKPPKDVFKDLHLDKAGERALVDPNFNTWTTYMDAFNLKHPNKQTTVIDELRANNYDRFLLRMFKEAKNHPSTENLALTLENELFKKWIVEKKTAEYLHQQFGDLDTAAEMIQRYSKKLTAMTGNTL</sequence>
<evidence type="ECO:0000259" key="8">
    <source>
        <dbReference type="Pfam" id="PF22748"/>
    </source>
</evidence>
<gene>
    <name evidence="9" type="ORF">PHMEG_00029569</name>
</gene>
<comment type="similarity">
    <text evidence="3">Belongs to the RxLR effector family.</text>
</comment>
<comment type="caution">
    <text evidence="9">The sequence shown here is derived from an EMBL/GenBank/DDBJ whole genome shotgun (WGS) entry which is preliminary data.</text>
</comment>
<evidence type="ECO:0000256" key="2">
    <source>
        <dbReference type="ARBA" id="ARBA00004613"/>
    </source>
</evidence>
<evidence type="ECO:0000256" key="5">
    <source>
        <dbReference type="ARBA" id="ARBA00022729"/>
    </source>
</evidence>
<keyword evidence="10" id="KW-1185">Reference proteome</keyword>
<evidence type="ECO:0000256" key="6">
    <source>
        <dbReference type="ARBA" id="ARBA00023026"/>
    </source>
</evidence>
<evidence type="ECO:0000313" key="9">
    <source>
        <dbReference type="EMBL" id="OWY99426.1"/>
    </source>
</evidence>
<evidence type="ECO:0000256" key="3">
    <source>
        <dbReference type="ARBA" id="ARBA00010400"/>
    </source>
</evidence>
<dbReference type="GO" id="GO:0043657">
    <property type="term" value="C:host cell"/>
    <property type="evidence" value="ECO:0007669"/>
    <property type="project" value="UniProtKB-SubCell"/>
</dbReference>
<evidence type="ECO:0000256" key="7">
    <source>
        <dbReference type="SAM" id="SignalP"/>
    </source>
</evidence>
<dbReference type="Pfam" id="PF22748">
    <property type="entry name" value="PexRD54_WY"/>
    <property type="match status" value="2"/>
</dbReference>
<feature type="signal peptide" evidence="7">
    <location>
        <begin position="1"/>
        <end position="20"/>
    </location>
</feature>
<protein>
    <submittedName>
        <fullName evidence="9">Avirulence (Avh) protein</fullName>
    </submittedName>
</protein>
<dbReference type="Proteomes" id="UP000198211">
    <property type="component" value="Unassembled WGS sequence"/>
</dbReference>
<proteinExistence type="inferred from homology"/>
<dbReference type="InterPro" id="IPR054463">
    <property type="entry name" value="PexRD54_WY"/>
</dbReference>
<dbReference type="EMBL" id="NBNE01008496">
    <property type="protein sequence ID" value="OWY99426.1"/>
    <property type="molecule type" value="Genomic_DNA"/>
</dbReference>
<feature type="domain" description="RxLR effector PexRD54 WY" evidence="8">
    <location>
        <begin position="181"/>
        <end position="221"/>
    </location>
</feature>
<dbReference type="AlphaFoldDB" id="A0A225V3V0"/>
<evidence type="ECO:0000256" key="4">
    <source>
        <dbReference type="ARBA" id="ARBA00022525"/>
    </source>
</evidence>
<keyword evidence="6" id="KW-0843">Virulence</keyword>
<evidence type="ECO:0000256" key="1">
    <source>
        <dbReference type="ARBA" id="ARBA00004340"/>
    </source>
</evidence>